<name>A0A1Y0HR20_9BACT</name>
<dbReference type="PANTHER" id="PTHR44169:SF6">
    <property type="entry name" value="NADPH-DEPENDENT 1-ACYLDIHYDROXYACETONE PHOSPHATE REDUCTASE"/>
    <property type="match status" value="1"/>
</dbReference>
<keyword evidence="5" id="KW-1185">Reference proteome</keyword>
<dbReference type="InterPro" id="IPR002347">
    <property type="entry name" value="SDR_fam"/>
</dbReference>
<comment type="similarity">
    <text evidence="1 3">Belongs to the short-chain dehydrogenases/reductases (SDR) family.</text>
</comment>
<dbReference type="EMBL" id="CP021416">
    <property type="protein sequence ID" value="ARU49986.1"/>
    <property type="molecule type" value="Genomic_DNA"/>
</dbReference>
<reference evidence="5" key="1">
    <citation type="submission" date="2017-05" db="EMBL/GenBank/DDBJ databases">
        <title>Dechlorination kinetics govern the competition between two new strains of the genus Sulfurospirillum.</title>
        <authorList>
            <person name="Buttet G.F."/>
            <person name="Murray A.M."/>
            <person name="Goris T."/>
            <person name="Burion M."/>
            <person name="Lin B."/>
            <person name="Rolle M."/>
            <person name="Maillard J."/>
        </authorList>
    </citation>
    <scope>NUCLEOTIDE SEQUENCE [LARGE SCALE GENOMIC DNA]</scope>
    <source>
        <strain evidence="5">SL2-1</strain>
    </source>
</reference>
<dbReference type="PROSITE" id="PS00061">
    <property type="entry name" value="ADH_SHORT"/>
    <property type="match status" value="1"/>
</dbReference>
<dbReference type="InterPro" id="IPR020904">
    <property type="entry name" value="Sc_DH/Rdtase_CS"/>
</dbReference>
<dbReference type="SUPFAM" id="SSF51735">
    <property type="entry name" value="NAD(P)-binding Rossmann-fold domains"/>
    <property type="match status" value="1"/>
</dbReference>
<dbReference type="Pfam" id="PF00106">
    <property type="entry name" value="adh_short"/>
    <property type="match status" value="1"/>
</dbReference>
<keyword evidence="2 4" id="KW-0560">Oxidoreductase</keyword>
<dbReference type="Proteomes" id="UP000196005">
    <property type="component" value="Chromosome"/>
</dbReference>
<dbReference type="PANTHER" id="PTHR44169">
    <property type="entry name" value="NADPH-DEPENDENT 1-ACYLDIHYDROXYACETONE PHOSPHATE REDUCTASE"/>
    <property type="match status" value="1"/>
</dbReference>
<gene>
    <name evidence="4" type="ORF">Sdiek1_2843</name>
</gene>
<dbReference type="KEGG" id="suls:Sdiek1_2843"/>
<dbReference type="AlphaFoldDB" id="A0A1Y0HR20"/>
<proteinExistence type="inferred from homology"/>
<organism evidence="4 5">
    <name type="scientific">Sulfurospirillum diekertiae</name>
    <dbReference type="NCBI Taxonomy" id="1854492"/>
    <lineage>
        <taxon>Bacteria</taxon>
        <taxon>Pseudomonadati</taxon>
        <taxon>Campylobacterota</taxon>
        <taxon>Epsilonproteobacteria</taxon>
        <taxon>Campylobacterales</taxon>
        <taxon>Sulfurospirillaceae</taxon>
        <taxon>Sulfurospirillum</taxon>
    </lineage>
</organism>
<dbReference type="Gene3D" id="3.40.50.720">
    <property type="entry name" value="NAD(P)-binding Rossmann-like Domain"/>
    <property type="match status" value="1"/>
</dbReference>
<accession>A0A1Y0HR20</accession>
<dbReference type="GO" id="GO:0016491">
    <property type="term" value="F:oxidoreductase activity"/>
    <property type="evidence" value="ECO:0007669"/>
    <property type="project" value="UniProtKB-KW"/>
</dbReference>
<dbReference type="PRINTS" id="PR00080">
    <property type="entry name" value="SDRFAMILY"/>
</dbReference>
<dbReference type="RefSeq" id="WP_087439655.1">
    <property type="nucleotide sequence ID" value="NZ_CP021416.1"/>
</dbReference>
<dbReference type="InterPro" id="IPR036291">
    <property type="entry name" value="NAD(P)-bd_dom_sf"/>
</dbReference>
<evidence type="ECO:0000313" key="4">
    <source>
        <dbReference type="EMBL" id="ARU49986.1"/>
    </source>
</evidence>
<dbReference type="OrthoDB" id="5334159at2"/>
<dbReference type="PRINTS" id="PR00081">
    <property type="entry name" value="GDHRDH"/>
</dbReference>
<protein>
    <submittedName>
        <fullName evidence="4">Oxidoreductase</fullName>
        <ecNumber evidence="4">1.-.-.-</ecNumber>
    </submittedName>
</protein>
<sequence length="236" mass="25665">MLTNKTVLITGANGGLGLALLKEALAHNAKKIHACVRNVENATALKALDPRVEIHSLVTTDHQSVQNLADSISEINILINNAGVNSEKRVFEPCRSDFETNVFGTLNMCQAFENKIAKNGAVITITSILALVNLPIMGLYSASKSALHSITQALRAEFALKQIDVYEAFPGPMDTKMSQNQHLDKAKPEDIAREIWAGYKAKRFEIYPDIASKGIKEGLLHDPEAVADECAKSLLA</sequence>
<evidence type="ECO:0000313" key="5">
    <source>
        <dbReference type="Proteomes" id="UP000196005"/>
    </source>
</evidence>
<evidence type="ECO:0000256" key="3">
    <source>
        <dbReference type="RuleBase" id="RU000363"/>
    </source>
</evidence>
<evidence type="ECO:0000256" key="2">
    <source>
        <dbReference type="ARBA" id="ARBA00023002"/>
    </source>
</evidence>
<dbReference type="EC" id="1.-.-.-" evidence="4"/>
<evidence type="ECO:0000256" key="1">
    <source>
        <dbReference type="ARBA" id="ARBA00006484"/>
    </source>
</evidence>